<organism evidence="1 2">
    <name type="scientific">Acorus calamus</name>
    <name type="common">Sweet flag</name>
    <dbReference type="NCBI Taxonomy" id="4465"/>
    <lineage>
        <taxon>Eukaryota</taxon>
        <taxon>Viridiplantae</taxon>
        <taxon>Streptophyta</taxon>
        <taxon>Embryophyta</taxon>
        <taxon>Tracheophyta</taxon>
        <taxon>Spermatophyta</taxon>
        <taxon>Magnoliopsida</taxon>
        <taxon>Liliopsida</taxon>
        <taxon>Acoraceae</taxon>
        <taxon>Acorus</taxon>
    </lineage>
</organism>
<comment type="caution">
    <text evidence="1">The sequence shown here is derived from an EMBL/GenBank/DDBJ whole genome shotgun (WGS) entry which is preliminary data.</text>
</comment>
<dbReference type="Proteomes" id="UP001180020">
    <property type="component" value="Unassembled WGS sequence"/>
</dbReference>
<evidence type="ECO:0000313" key="1">
    <source>
        <dbReference type="EMBL" id="KAK1309776.1"/>
    </source>
</evidence>
<sequence>MKMSCSLQVRVWRVSPLLHGLVHQTNVKCRQFMMLYVMKSQRRMGMLGGEFKLTTWKSYDFGELVKYIWLTGLVCRFSLVGFRHSPSRWSVTQKPDGQVFLCYCTMVLLMNAPVYYSLLTVCLCANHILRVSECSYVQTTSMCMEWDTHCCFHLPAGHVFVAGNAV</sequence>
<name>A0AAV9E8I4_ACOCL</name>
<proteinExistence type="predicted"/>
<reference evidence="1" key="1">
    <citation type="journal article" date="2023" name="Nat. Commun.">
        <title>Diploid and tetraploid genomes of Acorus and the evolution of monocots.</title>
        <authorList>
            <person name="Ma L."/>
            <person name="Liu K.W."/>
            <person name="Li Z."/>
            <person name="Hsiao Y.Y."/>
            <person name="Qi Y."/>
            <person name="Fu T."/>
            <person name="Tang G.D."/>
            <person name="Zhang D."/>
            <person name="Sun W.H."/>
            <person name="Liu D.K."/>
            <person name="Li Y."/>
            <person name="Chen G.Z."/>
            <person name="Liu X.D."/>
            <person name="Liao X.Y."/>
            <person name="Jiang Y.T."/>
            <person name="Yu X."/>
            <person name="Hao Y."/>
            <person name="Huang J."/>
            <person name="Zhao X.W."/>
            <person name="Ke S."/>
            <person name="Chen Y.Y."/>
            <person name="Wu W.L."/>
            <person name="Hsu J.L."/>
            <person name="Lin Y.F."/>
            <person name="Huang M.D."/>
            <person name="Li C.Y."/>
            <person name="Huang L."/>
            <person name="Wang Z.W."/>
            <person name="Zhao X."/>
            <person name="Zhong W.Y."/>
            <person name="Peng D.H."/>
            <person name="Ahmad S."/>
            <person name="Lan S."/>
            <person name="Zhang J.S."/>
            <person name="Tsai W.C."/>
            <person name="Van de Peer Y."/>
            <person name="Liu Z.J."/>
        </authorList>
    </citation>
    <scope>NUCLEOTIDE SEQUENCE</scope>
    <source>
        <strain evidence="1">CP</strain>
    </source>
</reference>
<protein>
    <submittedName>
        <fullName evidence="1">Uncharacterized protein</fullName>
    </submittedName>
</protein>
<dbReference type="EMBL" id="JAUJYO010000008">
    <property type="protein sequence ID" value="KAK1309776.1"/>
    <property type="molecule type" value="Genomic_DNA"/>
</dbReference>
<reference evidence="1" key="2">
    <citation type="submission" date="2023-06" db="EMBL/GenBank/DDBJ databases">
        <authorList>
            <person name="Ma L."/>
            <person name="Liu K.-W."/>
            <person name="Li Z."/>
            <person name="Hsiao Y.-Y."/>
            <person name="Qi Y."/>
            <person name="Fu T."/>
            <person name="Tang G."/>
            <person name="Zhang D."/>
            <person name="Sun W.-H."/>
            <person name="Liu D.-K."/>
            <person name="Li Y."/>
            <person name="Chen G.-Z."/>
            <person name="Liu X.-D."/>
            <person name="Liao X.-Y."/>
            <person name="Jiang Y.-T."/>
            <person name="Yu X."/>
            <person name="Hao Y."/>
            <person name="Huang J."/>
            <person name="Zhao X.-W."/>
            <person name="Ke S."/>
            <person name="Chen Y.-Y."/>
            <person name="Wu W.-L."/>
            <person name="Hsu J.-L."/>
            <person name="Lin Y.-F."/>
            <person name="Huang M.-D."/>
            <person name="Li C.-Y."/>
            <person name="Huang L."/>
            <person name="Wang Z.-W."/>
            <person name="Zhao X."/>
            <person name="Zhong W.-Y."/>
            <person name="Peng D.-H."/>
            <person name="Ahmad S."/>
            <person name="Lan S."/>
            <person name="Zhang J.-S."/>
            <person name="Tsai W.-C."/>
            <person name="Van De Peer Y."/>
            <person name="Liu Z.-J."/>
        </authorList>
    </citation>
    <scope>NUCLEOTIDE SEQUENCE</scope>
    <source>
        <strain evidence="1">CP</strain>
        <tissue evidence="1">Leaves</tissue>
    </source>
</reference>
<keyword evidence="2" id="KW-1185">Reference proteome</keyword>
<gene>
    <name evidence="1" type="ORF">QJS10_CPA08g00987</name>
</gene>
<accession>A0AAV9E8I4</accession>
<evidence type="ECO:0000313" key="2">
    <source>
        <dbReference type="Proteomes" id="UP001180020"/>
    </source>
</evidence>
<dbReference type="AlphaFoldDB" id="A0AAV9E8I4"/>